<evidence type="ECO:0000256" key="1">
    <source>
        <dbReference type="SAM" id="Phobius"/>
    </source>
</evidence>
<dbReference type="RefSeq" id="WP_173224115.1">
    <property type="nucleotide sequence ID" value="NZ_CP048104.1"/>
</dbReference>
<dbReference type="Proteomes" id="UP000503088">
    <property type="component" value="Chromosome"/>
</dbReference>
<dbReference type="EMBL" id="CP048104">
    <property type="protein sequence ID" value="QKG85453.1"/>
    <property type="molecule type" value="Genomic_DNA"/>
</dbReference>
<name>A0A7D4BXH4_9BACL</name>
<proteinExistence type="predicted"/>
<dbReference type="KEGG" id="kpul:GXN76_13995"/>
<feature type="transmembrane region" description="Helical" evidence="1">
    <location>
        <begin position="51"/>
        <end position="71"/>
    </location>
</feature>
<sequence length="143" mass="16817">MKEKEQLIQEESTSYNVLLYRKNRALRLWEIGVFLLALVLVAPYFEFRSLSFVMVLLLLGAGVMLAVPAFYRLIYRPRYTLYSHHLLIRLGKRKDSYPLTDIQPAYDMPYIYLIQGKKIPLLVSDSFIESLNTRRNLIERGLD</sequence>
<dbReference type="AlphaFoldDB" id="A0A7D4BXH4"/>
<evidence type="ECO:0000313" key="2">
    <source>
        <dbReference type="EMBL" id="QKG85453.1"/>
    </source>
</evidence>
<accession>A0A7D4BXH4</accession>
<protein>
    <submittedName>
        <fullName evidence="2">Uncharacterized protein</fullName>
    </submittedName>
</protein>
<reference evidence="2 3" key="1">
    <citation type="submission" date="2020-01" db="EMBL/GenBank/DDBJ databases">
        <authorList>
            <person name="Gulvik C.A."/>
            <person name="Batra D.G."/>
        </authorList>
    </citation>
    <scope>NUCLEOTIDE SEQUENCE [LARGE SCALE GENOMIC DNA]</scope>
    <source>
        <strain evidence="2 3">W9323</strain>
    </source>
</reference>
<evidence type="ECO:0000313" key="3">
    <source>
        <dbReference type="Proteomes" id="UP000503088"/>
    </source>
</evidence>
<keyword evidence="1" id="KW-1133">Transmembrane helix</keyword>
<organism evidence="2 3">
    <name type="scientific">Kroppenstedtia pulmonis</name>
    <dbReference type="NCBI Taxonomy" id="1380685"/>
    <lineage>
        <taxon>Bacteria</taxon>
        <taxon>Bacillati</taxon>
        <taxon>Bacillota</taxon>
        <taxon>Bacilli</taxon>
        <taxon>Bacillales</taxon>
        <taxon>Thermoactinomycetaceae</taxon>
        <taxon>Kroppenstedtia</taxon>
    </lineage>
</organism>
<gene>
    <name evidence="2" type="ORF">GXN76_13995</name>
</gene>
<keyword evidence="1" id="KW-0812">Transmembrane</keyword>
<feature type="transmembrane region" description="Helical" evidence="1">
    <location>
        <begin position="28"/>
        <end position="45"/>
    </location>
</feature>
<keyword evidence="1" id="KW-0472">Membrane</keyword>
<keyword evidence="3" id="KW-1185">Reference proteome</keyword>